<dbReference type="InterPro" id="IPR036291">
    <property type="entry name" value="NAD(P)-bd_dom_sf"/>
</dbReference>
<dbReference type="GO" id="GO:0016491">
    <property type="term" value="F:oxidoreductase activity"/>
    <property type="evidence" value="ECO:0007669"/>
    <property type="project" value="UniProtKB-KW"/>
</dbReference>
<dbReference type="Proteomes" id="UP000324585">
    <property type="component" value="Unassembled WGS sequence"/>
</dbReference>
<evidence type="ECO:0000313" key="5">
    <source>
        <dbReference type="EMBL" id="KAA8498438.1"/>
    </source>
</evidence>
<dbReference type="NCBIfam" id="TIGR04380">
    <property type="entry name" value="myo_inos_iolG"/>
    <property type="match status" value="1"/>
</dbReference>
<dbReference type="InterPro" id="IPR030827">
    <property type="entry name" value="Myo_inos_IolG"/>
</dbReference>
<dbReference type="PANTHER" id="PTHR42840">
    <property type="entry name" value="NAD(P)-BINDING ROSSMANN-FOLD SUPERFAMILY PROTEIN-RELATED"/>
    <property type="match status" value="1"/>
</dbReference>
<evidence type="ECO:0000259" key="4">
    <source>
        <dbReference type="Pfam" id="PF22725"/>
    </source>
</evidence>
<proteinExistence type="inferred from homology"/>
<organism evidence="5 6">
    <name type="scientific">Porphyridium purpureum</name>
    <name type="common">Red alga</name>
    <name type="synonym">Porphyridium cruentum</name>
    <dbReference type="NCBI Taxonomy" id="35688"/>
    <lineage>
        <taxon>Eukaryota</taxon>
        <taxon>Rhodophyta</taxon>
        <taxon>Bangiophyceae</taxon>
        <taxon>Porphyridiales</taxon>
        <taxon>Porphyridiaceae</taxon>
        <taxon>Porphyridium</taxon>
    </lineage>
</organism>
<sequence length="362" mass="39673">MIIDRGMKALRAAGARAYSAAAAGQLRVGIIGAGRIGQVHAETLAFSCPQAKAVRIVDYFEDVAKKTAAKYGIEHAGQDYMEIINDDSIQAVWICSPSSLHKEQIIAAAKKGKAIFCEKPMATSLADVDEVLKVVEGEGVKLMMAFQRRYDPNFARCRKAIDDGVVGDPLIFHLTSRDPAPPPVDYILKSGGLHNDMAIHDFDQARFMMKSECKRITAYGACRINPEIGTKGGDIDTALTVLEFENGAFGTVDNCRQSPQGYDQRVEVFGTKGQVSFGNNYPSIVEIADNSSVRRADLPLNFFMDRYMDAYRNETIEFVNCVLNNTEPKSTGYDGRAAMVLALAAKKSLLEKRPVETAEIKP</sequence>
<dbReference type="InterPro" id="IPR000683">
    <property type="entry name" value="Gfo/Idh/MocA-like_OxRdtase_N"/>
</dbReference>
<dbReference type="OMA" id="VNCKYGY"/>
<dbReference type="Pfam" id="PF22725">
    <property type="entry name" value="GFO_IDH_MocA_C3"/>
    <property type="match status" value="1"/>
</dbReference>
<feature type="domain" description="GFO/IDH/MocA-like oxidoreductase" evidence="4">
    <location>
        <begin position="154"/>
        <end position="275"/>
    </location>
</feature>
<dbReference type="OrthoDB" id="64915at2759"/>
<feature type="domain" description="Gfo/Idh/MocA-like oxidoreductase N-terminal" evidence="3">
    <location>
        <begin position="26"/>
        <end position="146"/>
    </location>
</feature>
<gene>
    <name evidence="5" type="ORF">FVE85_6023</name>
</gene>
<evidence type="ECO:0000259" key="3">
    <source>
        <dbReference type="Pfam" id="PF01408"/>
    </source>
</evidence>
<dbReference type="SUPFAM" id="SSF55347">
    <property type="entry name" value="Glyceraldehyde-3-phosphate dehydrogenase-like, C-terminal domain"/>
    <property type="match status" value="1"/>
</dbReference>
<evidence type="ECO:0000256" key="1">
    <source>
        <dbReference type="ARBA" id="ARBA00010928"/>
    </source>
</evidence>
<dbReference type="Pfam" id="PF01408">
    <property type="entry name" value="GFO_IDH_MocA"/>
    <property type="match status" value="1"/>
</dbReference>
<evidence type="ECO:0000256" key="2">
    <source>
        <dbReference type="ARBA" id="ARBA00023002"/>
    </source>
</evidence>
<comment type="similarity">
    <text evidence="1">Belongs to the Gfo/Idh/MocA family.</text>
</comment>
<keyword evidence="6" id="KW-1185">Reference proteome</keyword>
<comment type="caution">
    <text evidence="5">The sequence shown here is derived from an EMBL/GenBank/DDBJ whole genome shotgun (WGS) entry which is preliminary data.</text>
</comment>
<keyword evidence="2" id="KW-0560">Oxidoreductase</keyword>
<evidence type="ECO:0000313" key="6">
    <source>
        <dbReference type="Proteomes" id="UP000324585"/>
    </source>
</evidence>
<accession>A0A5J4Z5E1</accession>
<protein>
    <submittedName>
        <fullName evidence="5">Putative oxidoreductase YrbE</fullName>
    </submittedName>
</protein>
<dbReference type="SUPFAM" id="SSF51735">
    <property type="entry name" value="NAD(P)-binding Rossmann-fold domains"/>
    <property type="match status" value="1"/>
</dbReference>
<name>A0A5J4Z5E1_PORPP</name>
<dbReference type="AlphaFoldDB" id="A0A5J4Z5E1"/>
<dbReference type="Gene3D" id="3.30.360.10">
    <property type="entry name" value="Dihydrodipicolinate Reductase, domain 2"/>
    <property type="match status" value="1"/>
</dbReference>
<dbReference type="GO" id="GO:0000166">
    <property type="term" value="F:nucleotide binding"/>
    <property type="evidence" value="ECO:0007669"/>
    <property type="project" value="InterPro"/>
</dbReference>
<dbReference type="InterPro" id="IPR055170">
    <property type="entry name" value="GFO_IDH_MocA-like_dom"/>
</dbReference>
<dbReference type="PANTHER" id="PTHR42840:SF3">
    <property type="entry name" value="BINDING ROSSMANN FOLD OXIDOREDUCTASE, PUTATIVE (AFU_ORTHOLOGUE AFUA_2G10240)-RELATED"/>
    <property type="match status" value="1"/>
</dbReference>
<dbReference type="EMBL" id="VRMN01000001">
    <property type="protein sequence ID" value="KAA8498438.1"/>
    <property type="molecule type" value="Genomic_DNA"/>
</dbReference>
<dbReference type="Gene3D" id="3.40.50.720">
    <property type="entry name" value="NAD(P)-binding Rossmann-like Domain"/>
    <property type="match status" value="1"/>
</dbReference>
<reference evidence="6" key="1">
    <citation type="journal article" date="2019" name="Nat. Commun.">
        <title>Expansion of phycobilisome linker gene families in mesophilic red algae.</title>
        <authorList>
            <person name="Lee J."/>
            <person name="Kim D."/>
            <person name="Bhattacharya D."/>
            <person name="Yoon H.S."/>
        </authorList>
    </citation>
    <scope>NUCLEOTIDE SEQUENCE [LARGE SCALE GENOMIC DNA]</scope>
    <source>
        <strain evidence="6">CCMP 1328</strain>
    </source>
</reference>